<dbReference type="InterPro" id="IPR018711">
    <property type="entry name" value="NAGPA"/>
</dbReference>
<gene>
    <name evidence="4" type="ORF">ACFSUF_12905</name>
</gene>
<protein>
    <submittedName>
        <fullName evidence="4">Phosphodiester glycosidase family protein</fullName>
    </submittedName>
</protein>
<name>A0ABW5PEA7_9BACL</name>
<evidence type="ECO:0000256" key="1">
    <source>
        <dbReference type="SAM" id="MobiDB-lite"/>
    </source>
</evidence>
<organism evidence="4 5">
    <name type="scientific">Paenibacillus gansuensis</name>
    <dbReference type="NCBI Taxonomy" id="306542"/>
    <lineage>
        <taxon>Bacteria</taxon>
        <taxon>Bacillati</taxon>
        <taxon>Bacillota</taxon>
        <taxon>Bacilli</taxon>
        <taxon>Bacillales</taxon>
        <taxon>Paenibacillaceae</taxon>
        <taxon>Paenibacillus</taxon>
    </lineage>
</organism>
<evidence type="ECO:0000313" key="5">
    <source>
        <dbReference type="Proteomes" id="UP001597541"/>
    </source>
</evidence>
<keyword evidence="2" id="KW-0472">Membrane</keyword>
<keyword evidence="4" id="KW-0378">Hydrolase</keyword>
<keyword evidence="5" id="KW-1185">Reference proteome</keyword>
<dbReference type="PANTHER" id="PTHR40446">
    <property type="entry name" value="N-ACETYLGLUCOSAMINE-1-PHOSPHODIESTER ALPHA-N-ACETYLGLUCOSAMINIDASE"/>
    <property type="match status" value="1"/>
</dbReference>
<evidence type="ECO:0000256" key="2">
    <source>
        <dbReference type="SAM" id="Phobius"/>
    </source>
</evidence>
<feature type="transmembrane region" description="Helical" evidence="2">
    <location>
        <begin position="33"/>
        <end position="54"/>
    </location>
</feature>
<evidence type="ECO:0000259" key="3">
    <source>
        <dbReference type="Pfam" id="PF09992"/>
    </source>
</evidence>
<accession>A0ABW5PEA7</accession>
<dbReference type="Proteomes" id="UP001597541">
    <property type="component" value="Unassembled WGS sequence"/>
</dbReference>
<keyword evidence="2" id="KW-1133">Transmembrane helix</keyword>
<comment type="caution">
    <text evidence="4">The sequence shown here is derived from an EMBL/GenBank/DDBJ whole genome shotgun (WGS) entry which is preliminary data.</text>
</comment>
<dbReference type="EMBL" id="JBHUME010000008">
    <property type="protein sequence ID" value="MFD2613323.1"/>
    <property type="molecule type" value="Genomic_DNA"/>
</dbReference>
<keyword evidence="4" id="KW-0326">Glycosidase</keyword>
<proteinExistence type="predicted"/>
<reference evidence="5" key="1">
    <citation type="journal article" date="2019" name="Int. J. Syst. Evol. Microbiol.">
        <title>The Global Catalogue of Microorganisms (GCM) 10K type strain sequencing project: providing services to taxonomists for standard genome sequencing and annotation.</title>
        <authorList>
            <consortium name="The Broad Institute Genomics Platform"/>
            <consortium name="The Broad Institute Genome Sequencing Center for Infectious Disease"/>
            <person name="Wu L."/>
            <person name="Ma J."/>
        </authorList>
    </citation>
    <scope>NUCLEOTIDE SEQUENCE [LARGE SCALE GENOMIC DNA]</scope>
    <source>
        <strain evidence="5">KCTC 3950</strain>
    </source>
</reference>
<dbReference type="GO" id="GO:0016798">
    <property type="term" value="F:hydrolase activity, acting on glycosyl bonds"/>
    <property type="evidence" value="ECO:0007669"/>
    <property type="project" value="UniProtKB-KW"/>
</dbReference>
<sequence>MSTNPTLQTTATHVRGKRKKRKSGNPFLRFVKWTFWTLLSLGIASSLFAAWFFLTPSGSEFRYLAADTLITTQHRVWAKYLIGEEGLSNRVKEYADIMDQMGEEKDTHVIETPAVAEPDVKPIEIKPISGDGYKGYMVFIKDPKSIRLVVPAKPGKGEKVSSMVKRTGALLGINAGGFADPNWKGNGFVPIGLVISNGEIFFNSSGREKPAQIVGMDQNGKMIAGKYTPKELLDMGIKEGVTFQPRLIVNGKGLVRNAADGWGIAPRTVMAQKADGTIIFVIIDGRKPAYSVGTNLYEIQNLLLDEGAVIAANLDGGSSTVLVEGEGMKDIPTEVSEGSSTLEYPHIVNRPSSEHGERYLPSAFLVFEHPDEVEVLNVWKNATKDDLDPSKW</sequence>
<feature type="domain" description="Phosphodiester glycosidase" evidence="3">
    <location>
        <begin position="168"/>
        <end position="367"/>
    </location>
</feature>
<evidence type="ECO:0000313" key="4">
    <source>
        <dbReference type="EMBL" id="MFD2613323.1"/>
    </source>
</evidence>
<dbReference type="PANTHER" id="PTHR40446:SF2">
    <property type="entry name" value="N-ACETYLGLUCOSAMINE-1-PHOSPHODIESTER ALPHA-N-ACETYLGLUCOSAMINIDASE"/>
    <property type="match status" value="1"/>
</dbReference>
<dbReference type="Pfam" id="PF09992">
    <property type="entry name" value="NAGPA"/>
    <property type="match status" value="1"/>
</dbReference>
<keyword evidence="2" id="KW-0812">Transmembrane</keyword>
<feature type="region of interest" description="Disordered" evidence="1">
    <location>
        <begin position="1"/>
        <end position="20"/>
    </location>
</feature>
<feature type="compositionally biased region" description="Polar residues" evidence="1">
    <location>
        <begin position="1"/>
        <end position="12"/>
    </location>
</feature>
<dbReference type="RefSeq" id="WP_377603321.1">
    <property type="nucleotide sequence ID" value="NZ_JBHUME010000008.1"/>
</dbReference>